<evidence type="ECO:0000313" key="3">
    <source>
        <dbReference type="EnsemblPlants" id="KEH37941"/>
    </source>
</evidence>
<reference evidence="2 4" key="2">
    <citation type="journal article" date="2014" name="BMC Genomics">
        <title>An improved genome release (version Mt4.0) for the model legume Medicago truncatula.</title>
        <authorList>
            <person name="Tang H."/>
            <person name="Krishnakumar V."/>
            <person name="Bidwell S."/>
            <person name="Rosen B."/>
            <person name="Chan A."/>
            <person name="Zhou S."/>
            <person name="Gentzbittel L."/>
            <person name="Childs K.L."/>
            <person name="Yandell M."/>
            <person name="Gundlach H."/>
            <person name="Mayer K.F."/>
            <person name="Schwartz D.C."/>
            <person name="Town C.D."/>
        </authorList>
    </citation>
    <scope>GENOME REANNOTATION</scope>
    <source>
        <strain evidence="2">A17</strain>
        <strain evidence="3 4">cv. Jemalong A17</strain>
    </source>
</reference>
<feature type="region of interest" description="Disordered" evidence="1">
    <location>
        <begin position="1"/>
        <end position="38"/>
    </location>
</feature>
<evidence type="ECO:0000256" key="1">
    <source>
        <dbReference type="SAM" id="MobiDB-lite"/>
    </source>
</evidence>
<evidence type="ECO:0000313" key="4">
    <source>
        <dbReference type="Proteomes" id="UP000002051"/>
    </source>
</evidence>
<reference evidence="2 4" key="1">
    <citation type="journal article" date="2011" name="Nature">
        <title>The Medicago genome provides insight into the evolution of rhizobial symbioses.</title>
        <authorList>
            <person name="Young N.D."/>
            <person name="Debelle F."/>
            <person name="Oldroyd G.E."/>
            <person name="Geurts R."/>
            <person name="Cannon S.B."/>
            <person name="Udvardi M.K."/>
            <person name="Benedito V.A."/>
            <person name="Mayer K.F."/>
            <person name="Gouzy J."/>
            <person name="Schoof H."/>
            <person name="Van de Peer Y."/>
            <person name="Proost S."/>
            <person name="Cook D.R."/>
            <person name="Meyers B.C."/>
            <person name="Spannagl M."/>
            <person name="Cheung F."/>
            <person name="De Mita S."/>
            <person name="Krishnakumar V."/>
            <person name="Gundlach H."/>
            <person name="Zhou S."/>
            <person name="Mudge J."/>
            <person name="Bharti A.K."/>
            <person name="Murray J.D."/>
            <person name="Naoumkina M.A."/>
            <person name="Rosen B."/>
            <person name="Silverstein K.A."/>
            <person name="Tang H."/>
            <person name="Rombauts S."/>
            <person name="Zhao P.X."/>
            <person name="Zhou P."/>
            <person name="Barbe V."/>
            <person name="Bardou P."/>
            <person name="Bechner M."/>
            <person name="Bellec A."/>
            <person name="Berger A."/>
            <person name="Berges H."/>
            <person name="Bidwell S."/>
            <person name="Bisseling T."/>
            <person name="Choisne N."/>
            <person name="Couloux A."/>
            <person name="Denny R."/>
            <person name="Deshpande S."/>
            <person name="Dai X."/>
            <person name="Doyle J.J."/>
            <person name="Dudez A.M."/>
            <person name="Farmer A.D."/>
            <person name="Fouteau S."/>
            <person name="Franken C."/>
            <person name="Gibelin C."/>
            <person name="Gish J."/>
            <person name="Goldstein S."/>
            <person name="Gonzalez A.J."/>
            <person name="Green P.J."/>
            <person name="Hallab A."/>
            <person name="Hartog M."/>
            <person name="Hua A."/>
            <person name="Humphray S.J."/>
            <person name="Jeong D.H."/>
            <person name="Jing Y."/>
            <person name="Jocker A."/>
            <person name="Kenton S.M."/>
            <person name="Kim D.J."/>
            <person name="Klee K."/>
            <person name="Lai H."/>
            <person name="Lang C."/>
            <person name="Lin S."/>
            <person name="Macmil S.L."/>
            <person name="Magdelenat G."/>
            <person name="Matthews L."/>
            <person name="McCorrison J."/>
            <person name="Monaghan E.L."/>
            <person name="Mun J.H."/>
            <person name="Najar F.Z."/>
            <person name="Nicholson C."/>
            <person name="Noirot C."/>
            <person name="O'Bleness M."/>
            <person name="Paule C.R."/>
            <person name="Poulain J."/>
            <person name="Prion F."/>
            <person name="Qin B."/>
            <person name="Qu C."/>
            <person name="Retzel E.F."/>
            <person name="Riddle C."/>
            <person name="Sallet E."/>
            <person name="Samain S."/>
            <person name="Samson N."/>
            <person name="Sanders I."/>
            <person name="Saurat O."/>
            <person name="Scarpelli C."/>
            <person name="Schiex T."/>
            <person name="Segurens B."/>
            <person name="Severin A.J."/>
            <person name="Sherrier D.J."/>
            <person name="Shi R."/>
            <person name="Sims S."/>
            <person name="Singer S.R."/>
            <person name="Sinharoy S."/>
            <person name="Sterck L."/>
            <person name="Viollet A."/>
            <person name="Wang B.B."/>
            <person name="Wang K."/>
            <person name="Wang M."/>
            <person name="Wang X."/>
            <person name="Warfsmann J."/>
            <person name="Weissenbach J."/>
            <person name="White D.D."/>
            <person name="White J.D."/>
            <person name="Wiley G.B."/>
            <person name="Wincker P."/>
            <person name="Xing Y."/>
            <person name="Yang L."/>
            <person name="Yao Z."/>
            <person name="Ying F."/>
            <person name="Zhai J."/>
            <person name="Zhou L."/>
            <person name="Zuber A."/>
            <person name="Denarie J."/>
            <person name="Dixon R.A."/>
            <person name="May G.D."/>
            <person name="Schwartz D.C."/>
            <person name="Rogers J."/>
            <person name="Quetier F."/>
            <person name="Town C.D."/>
            <person name="Roe B.A."/>
        </authorList>
    </citation>
    <scope>NUCLEOTIDE SEQUENCE [LARGE SCALE GENOMIC DNA]</scope>
    <source>
        <strain evidence="2">A17</strain>
        <strain evidence="3 4">cv. Jemalong A17</strain>
    </source>
</reference>
<dbReference type="EnsemblPlants" id="KEH37941">
    <property type="protein sequence ID" value="KEH37941"/>
    <property type="gene ID" value="MTR_2g054400"/>
</dbReference>
<keyword evidence="4" id="KW-1185">Reference proteome</keyword>
<dbReference type="EMBL" id="CM001218">
    <property type="protein sequence ID" value="KEH37941.1"/>
    <property type="molecule type" value="Genomic_DNA"/>
</dbReference>
<dbReference type="Gene3D" id="2.40.70.10">
    <property type="entry name" value="Acid Proteases"/>
    <property type="match status" value="1"/>
</dbReference>
<sequence>MRKSEGDQKTRKEGQNEEKRHTLRTISGGLVGGGESSSSCKKYIRQDIKRVLIDPGSSTDILYYETFERMGLDPEQLQPFIGTLAGFTGEQVHVRGYITLKTTFGVRSQAKTVRVRYLVVNSPNSYNIIIGRSSFNLLGAFLSTKFLVMKYPLDNGKVGTMKGDQKIAKECYHNNPRLQKGKKKANNDESHTVK</sequence>
<protein>
    <submittedName>
        <fullName evidence="2 3">Uncharacterized protein</fullName>
    </submittedName>
</protein>
<feature type="region of interest" description="Disordered" evidence="1">
    <location>
        <begin position="171"/>
        <end position="194"/>
    </location>
</feature>
<dbReference type="PANTHER" id="PTHR33240">
    <property type="entry name" value="OS08G0508500 PROTEIN"/>
    <property type="match status" value="1"/>
</dbReference>
<dbReference type="InterPro" id="IPR021109">
    <property type="entry name" value="Peptidase_aspartic_dom_sf"/>
</dbReference>
<dbReference type="CDD" id="cd00303">
    <property type="entry name" value="retropepsin_like"/>
    <property type="match status" value="1"/>
</dbReference>
<proteinExistence type="predicted"/>
<dbReference type="PANTHER" id="PTHR33240:SF17">
    <property type="entry name" value="EUKARYOTIC PEPTIDE CHAIN RELEASE FACTOR GTP-BINDING SUBUNIT-LIKE"/>
    <property type="match status" value="1"/>
</dbReference>
<name>A0A072V8K5_MEDTR</name>
<dbReference type="Proteomes" id="UP000002051">
    <property type="component" value="Chromosome 2"/>
</dbReference>
<dbReference type="SUPFAM" id="SSF50630">
    <property type="entry name" value="Acid proteases"/>
    <property type="match status" value="1"/>
</dbReference>
<organism evidence="2 4">
    <name type="scientific">Medicago truncatula</name>
    <name type="common">Barrel medic</name>
    <name type="synonym">Medicago tribuloides</name>
    <dbReference type="NCBI Taxonomy" id="3880"/>
    <lineage>
        <taxon>Eukaryota</taxon>
        <taxon>Viridiplantae</taxon>
        <taxon>Streptophyta</taxon>
        <taxon>Embryophyta</taxon>
        <taxon>Tracheophyta</taxon>
        <taxon>Spermatophyta</taxon>
        <taxon>Magnoliopsida</taxon>
        <taxon>eudicotyledons</taxon>
        <taxon>Gunneridae</taxon>
        <taxon>Pentapetalae</taxon>
        <taxon>rosids</taxon>
        <taxon>fabids</taxon>
        <taxon>Fabales</taxon>
        <taxon>Fabaceae</taxon>
        <taxon>Papilionoideae</taxon>
        <taxon>50 kb inversion clade</taxon>
        <taxon>NPAAA clade</taxon>
        <taxon>Hologalegina</taxon>
        <taxon>IRL clade</taxon>
        <taxon>Trifolieae</taxon>
        <taxon>Medicago</taxon>
    </lineage>
</organism>
<feature type="compositionally biased region" description="Basic and acidic residues" evidence="1">
    <location>
        <begin position="1"/>
        <end position="20"/>
    </location>
</feature>
<dbReference type="HOGENOM" id="CLU_1404359_0_0_1"/>
<accession>A0A072V8K5</accession>
<dbReference type="AlphaFoldDB" id="A0A072V8K5"/>
<reference evidence="3" key="3">
    <citation type="submission" date="2015-04" db="UniProtKB">
        <authorList>
            <consortium name="EnsemblPlants"/>
        </authorList>
    </citation>
    <scope>IDENTIFICATION</scope>
    <source>
        <strain evidence="3">cv. Jemalong A17</strain>
    </source>
</reference>
<evidence type="ECO:0000313" key="2">
    <source>
        <dbReference type="EMBL" id="KEH37941.1"/>
    </source>
</evidence>
<feature type="compositionally biased region" description="Basic and acidic residues" evidence="1">
    <location>
        <begin position="185"/>
        <end position="194"/>
    </location>
</feature>
<gene>
    <name evidence="2" type="ordered locus">MTR_2g054400</name>
</gene>